<gene>
    <name evidence="3" type="ORF">SCLCIDRAFT_31905</name>
</gene>
<reference evidence="4" key="2">
    <citation type="submission" date="2015-01" db="EMBL/GenBank/DDBJ databases">
        <title>Evolutionary Origins and Diversification of the Mycorrhizal Mutualists.</title>
        <authorList>
            <consortium name="DOE Joint Genome Institute"/>
            <consortium name="Mycorrhizal Genomics Consortium"/>
            <person name="Kohler A."/>
            <person name="Kuo A."/>
            <person name="Nagy L.G."/>
            <person name="Floudas D."/>
            <person name="Copeland A."/>
            <person name="Barry K.W."/>
            <person name="Cichocki N."/>
            <person name="Veneault-Fourrey C."/>
            <person name="LaButti K."/>
            <person name="Lindquist E.A."/>
            <person name="Lipzen A."/>
            <person name="Lundell T."/>
            <person name="Morin E."/>
            <person name="Murat C."/>
            <person name="Riley R."/>
            <person name="Ohm R."/>
            <person name="Sun H."/>
            <person name="Tunlid A."/>
            <person name="Henrissat B."/>
            <person name="Grigoriev I.V."/>
            <person name="Hibbett D.S."/>
            <person name="Martin F."/>
        </authorList>
    </citation>
    <scope>NUCLEOTIDE SEQUENCE [LARGE SCALE GENOMIC DNA]</scope>
    <source>
        <strain evidence="4">Foug A</strain>
    </source>
</reference>
<dbReference type="OrthoDB" id="2709753at2759"/>
<dbReference type="HOGENOM" id="CLU_056987_0_0_1"/>
<evidence type="ECO:0000256" key="2">
    <source>
        <dbReference type="SAM" id="MobiDB-lite"/>
    </source>
</evidence>
<feature type="compositionally biased region" description="Low complexity" evidence="2">
    <location>
        <begin position="256"/>
        <end position="266"/>
    </location>
</feature>
<evidence type="ECO:0000256" key="1">
    <source>
        <dbReference type="SAM" id="Coils"/>
    </source>
</evidence>
<feature type="coiled-coil region" evidence="1">
    <location>
        <begin position="168"/>
        <end position="233"/>
    </location>
</feature>
<feature type="region of interest" description="Disordered" evidence="2">
    <location>
        <begin position="252"/>
        <end position="278"/>
    </location>
</feature>
<keyword evidence="4" id="KW-1185">Reference proteome</keyword>
<dbReference type="STRING" id="1036808.A0A0C3CXX6"/>
<keyword evidence="1" id="KW-0175">Coiled coil</keyword>
<accession>A0A0C3CXX6</accession>
<reference evidence="3 4" key="1">
    <citation type="submission" date="2014-04" db="EMBL/GenBank/DDBJ databases">
        <authorList>
            <consortium name="DOE Joint Genome Institute"/>
            <person name="Kuo A."/>
            <person name="Kohler A."/>
            <person name="Nagy L.G."/>
            <person name="Floudas D."/>
            <person name="Copeland A."/>
            <person name="Barry K.W."/>
            <person name="Cichocki N."/>
            <person name="Veneault-Fourrey C."/>
            <person name="LaButti K."/>
            <person name="Lindquist E.A."/>
            <person name="Lipzen A."/>
            <person name="Lundell T."/>
            <person name="Morin E."/>
            <person name="Murat C."/>
            <person name="Sun H."/>
            <person name="Tunlid A."/>
            <person name="Henrissat B."/>
            <person name="Grigoriev I.V."/>
            <person name="Hibbett D.S."/>
            <person name="Martin F."/>
            <person name="Nordberg H.P."/>
            <person name="Cantor M.N."/>
            <person name="Hua S.X."/>
        </authorList>
    </citation>
    <scope>NUCLEOTIDE SEQUENCE [LARGE SCALE GENOMIC DNA]</scope>
    <source>
        <strain evidence="3 4">Foug A</strain>
    </source>
</reference>
<dbReference type="EMBL" id="KN822181">
    <property type="protein sequence ID" value="KIM53425.1"/>
    <property type="molecule type" value="Genomic_DNA"/>
</dbReference>
<dbReference type="Proteomes" id="UP000053989">
    <property type="component" value="Unassembled WGS sequence"/>
</dbReference>
<evidence type="ECO:0000313" key="4">
    <source>
        <dbReference type="Proteomes" id="UP000053989"/>
    </source>
</evidence>
<feature type="region of interest" description="Disordered" evidence="2">
    <location>
        <begin position="419"/>
        <end position="439"/>
    </location>
</feature>
<proteinExistence type="predicted"/>
<organism evidence="3 4">
    <name type="scientific">Scleroderma citrinum Foug A</name>
    <dbReference type="NCBI Taxonomy" id="1036808"/>
    <lineage>
        <taxon>Eukaryota</taxon>
        <taxon>Fungi</taxon>
        <taxon>Dikarya</taxon>
        <taxon>Basidiomycota</taxon>
        <taxon>Agaricomycotina</taxon>
        <taxon>Agaricomycetes</taxon>
        <taxon>Agaricomycetidae</taxon>
        <taxon>Boletales</taxon>
        <taxon>Sclerodermatineae</taxon>
        <taxon>Sclerodermataceae</taxon>
        <taxon>Scleroderma</taxon>
    </lineage>
</organism>
<dbReference type="InParanoid" id="A0A0C3CXX6"/>
<protein>
    <submittedName>
        <fullName evidence="3">Uncharacterized protein</fullName>
    </submittedName>
</protein>
<evidence type="ECO:0000313" key="3">
    <source>
        <dbReference type="EMBL" id="KIM53425.1"/>
    </source>
</evidence>
<feature type="region of interest" description="Disordered" evidence="2">
    <location>
        <begin position="356"/>
        <end position="381"/>
    </location>
</feature>
<dbReference type="AlphaFoldDB" id="A0A0C3CXX6"/>
<sequence length="439" mass="47927">MALFKSLFRNPLDIEDESYALDSLEKGAPTTDNFSACAMPVLGADAAPMDTDDTVLTLTVPPANNMPGSFCILHSLGSSKQTSGGQGTMVVYNQSLMCSAPEDTALHLPKVLLREVDHSSTLHAQVYDIRNRLYHKDADFNILEGRFRQKDANLSTLEAHMKNKDTIIAGQAQLLSQLRNDLEEVKRQTATQSSALAQIGSKDVIITQQSEALKKLQRAVLEAKAEIQRLQADRESEILALNHNYETTLHKVQELQSQPPSTSPPVSKHPARPRSTLGSGQLVCHYLDEDAQEQGLSETPAAPQSAPALTAQVLPSQLGSGQSTSASTTARVPPTVALPALGDDDLQRIVEELYQRMNAGSRPTSTSTPKRDRRKVQGLHQEVETDAQRIKNLGHVRDLFKTAFKVNQDEDFLQCNGMSSQEAKAFTEETGPGPDPSQL</sequence>
<name>A0A0C3CXX6_9AGAM</name>